<proteinExistence type="predicted"/>
<comment type="caution">
    <text evidence="2">The sequence shown here is derived from an EMBL/GenBank/DDBJ whole genome shotgun (WGS) entry which is preliminary data.</text>
</comment>
<protein>
    <submittedName>
        <fullName evidence="2">Uncharacterized protein</fullName>
    </submittedName>
</protein>
<dbReference type="EMBL" id="JAZHXI010000013">
    <property type="protein sequence ID" value="KAL2064695.1"/>
    <property type="molecule type" value="Genomic_DNA"/>
</dbReference>
<keyword evidence="1" id="KW-1133">Transmembrane helix</keyword>
<evidence type="ECO:0000313" key="3">
    <source>
        <dbReference type="Proteomes" id="UP001595075"/>
    </source>
</evidence>
<sequence length="290" mass="32087">MIEISIVERTIAEKYAPSSRKNLEATMVRAPFELARTLGLQMKCCIIDTLRIIAATLYINPDPSPTKHHSQAIDTIKAPIPVTNMAAKLHTHIRKKPKPGLRSSKYPFPILEASPFVFGAIAVTFWEAFQLGPYINHRAVDYLWCLPSAMMNGLAVGYLIHHASGCRTEWYAITPLTRAVLDVTRTYASCYILALFALANGVKMIFIMAAYSRAYDATSADPKADGVFQTVCVFLILAYCIVVTGVGFLIAMPMKKDREQLRREVGVYNSWSDRFVDGALEELGGAGSSN</sequence>
<keyword evidence="3" id="KW-1185">Reference proteome</keyword>
<feature type="transmembrane region" description="Helical" evidence="1">
    <location>
        <begin position="191"/>
        <end position="214"/>
    </location>
</feature>
<evidence type="ECO:0000313" key="2">
    <source>
        <dbReference type="EMBL" id="KAL2064695.1"/>
    </source>
</evidence>
<evidence type="ECO:0000256" key="1">
    <source>
        <dbReference type="SAM" id="Phobius"/>
    </source>
</evidence>
<name>A0ABR4C433_9HELO</name>
<reference evidence="2 3" key="1">
    <citation type="journal article" date="2024" name="Commun. Biol.">
        <title>Comparative genomic analysis of thermophilic fungi reveals convergent evolutionary adaptations and gene losses.</title>
        <authorList>
            <person name="Steindorff A.S."/>
            <person name="Aguilar-Pontes M.V."/>
            <person name="Robinson A.J."/>
            <person name="Andreopoulos B."/>
            <person name="LaButti K."/>
            <person name="Kuo A."/>
            <person name="Mondo S."/>
            <person name="Riley R."/>
            <person name="Otillar R."/>
            <person name="Haridas S."/>
            <person name="Lipzen A."/>
            <person name="Grimwood J."/>
            <person name="Schmutz J."/>
            <person name="Clum A."/>
            <person name="Reid I.D."/>
            <person name="Moisan M.C."/>
            <person name="Butler G."/>
            <person name="Nguyen T.T.M."/>
            <person name="Dewar K."/>
            <person name="Conant G."/>
            <person name="Drula E."/>
            <person name="Henrissat B."/>
            <person name="Hansel C."/>
            <person name="Singer S."/>
            <person name="Hutchinson M.I."/>
            <person name="de Vries R.P."/>
            <person name="Natvig D.O."/>
            <person name="Powell A.J."/>
            <person name="Tsang A."/>
            <person name="Grigoriev I.V."/>
        </authorList>
    </citation>
    <scope>NUCLEOTIDE SEQUENCE [LARGE SCALE GENOMIC DNA]</scope>
    <source>
        <strain evidence="2 3">CBS 494.80</strain>
    </source>
</reference>
<feature type="transmembrane region" description="Helical" evidence="1">
    <location>
        <begin position="226"/>
        <end position="252"/>
    </location>
</feature>
<organism evidence="2 3">
    <name type="scientific">Oculimacula yallundae</name>
    <dbReference type="NCBI Taxonomy" id="86028"/>
    <lineage>
        <taxon>Eukaryota</taxon>
        <taxon>Fungi</taxon>
        <taxon>Dikarya</taxon>
        <taxon>Ascomycota</taxon>
        <taxon>Pezizomycotina</taxon>
        <taxon>Leotiomycetes</taxon>
        <taxon>Helotiales</taxon>
        <taxon>Ploettnerulaceae</taxon>
        <taxon>Oculimacula</taxon>
    </lineage>
</organism>
<keyword evidence="1" id="KW-0812">Transmembrane</keyword>
<keyword evidence="1" id="KW-0472">Membrane</keyword>
<accession>A0ABR4C433</accession>
<dbReference type="Proteomes" id="UP001595075">
    <property type="component" value="Unassembled WGS sequence"/>
</dbReference>
<gene>
    <name evidence="2" type="ORF">VTL71DRAFT_3833</name>
</gene>
<feature type="transmembrane region" description="Helical" evidence="1">
    <location>
        <begin position="141"/>
        <end position="160"/>
    </location>
</feature>
<feature type="transmembrane region" description="Helical" evidence="1">
    <location>
        <begin position="106"/>
        <end position="129"/>
    </location>
</feature>